<organism evidence="3 4">
    <name type="scientific">Kribbella jejuensis</name>
    <dbReference type="NCBI Taxonomy" id="236068"/>
    <lineage>
        <taxon>Bacteria</taxon>
        <taxon>Bacillati</taxon>
        <taxon>Actinomycetota</taxon>
        <taxon>Actinomycetes</taxon>
        <taxon>Propionibacteriales</taxon>
        <taxon>Kribbellaceae</taxon>
        <taxon>Kribbella</taxon>
    </lineage>
</organism>
<evidence type="ECO:0000313" key="4">
    <source>
        <dbReference type="Proteomes" id="UP000316298"/>
    </source>
</evidence>
<feature type="domain" description="NodB homology" evidence="2">
    <location>
        <begin position="84"/>
        <end position="266"/>
    </location>
</feature>
<comment type="caution">
    <text evidence="3">The sequence shown here is derived from an EMBL/GenBank/DDBJ whole genome shotgun (WGS) entry which is preliminary data.</text>
</comment>
<dbReference type="Gene3D" id="3.20.20.370">
    <property type="entry name" value="Glycoside hydrolase/deacetylase"/>
    <property type="match status" value="1"/>
</dbReference>
<dbReference type="PROSITE" id="PS51677">
    <property type="entry name" value="NODB"/>
    <property type="match status" value="1"/>
</dbReference>
<dbReference type="GO" id="GO:0005975">
    <property type="term" value="P:carbohydrate metabolic process"/>
    <property type="evidence" value="ECO:0007669"/>
    <property type="project" value="InterPro"/>
</dbReference>
<keyword evidence="4" id="KW-1185">Reference proteome</keyword>
<dbReference type="OrthoDB" id="9814083at2"/>
<dbReference type="InterPro" id="IPR002509">
    <property type="entry name" value="NODB_dom"/>
</dbReference>
<dbReference type="EMBL" id="VFMM01000002">
    <property type="protein sequence ID" value="TQJ11611.1"/>
    <property type="molecule type" value="Genomic_DNA"/>
</dbReference>
<dbReference type="InterPro" id="IPR050248">
    <property type="entry name" value="Polysacc_deacetylase_ArnD"/>
</dbReference>
<dbReference type="SUPFAM" id="SSF88713">
    <property type="entry name" value="Glycoside hydrolase/deacetylase"/>
    <property type="match status" value="1"/>
</dbReference>
<name>A0A542E8E9_9ACTN</name>
<dbReference type="AlphaFoldDB" id="A0A542E8E9"/>
<gene>
    <name evidence="3" type="ORF">FB475_4531</name>
</gene>
<evidence type="ECO:0000259" key="2">
    <source>
        <dbReference type="PROSITE" id="PS51677"/>
    </source>
</evidence>
<proteinExistence type="predicted"/>
<dbReference type="PANTHER" id="PTHR10587:SF137">
    <property type="entry name" value="4-DEOXY-4-FORMAMIDO-L-ARABINOSE-PHOSPHOUNDECAPRENOL DEFORMYLASE ARND-RELATED"/>
    <property type="match status" value="1"/>
</dbReference>
<evidence type="ECO:0000313" key="3">
    <source>
        <dbReference type="EMBL" id="TQJ11611.1"/>
    </source>
</evidence>
<dbReference type="PANTHER" id="PTHR10587">
    <property type="entry name" value="GLYCOSYL TRANSFERASE-RELATED"/>
    <property type="match status" value="1"/>
</dbReference>
<reference evidence="3 4" key="1">
    <citation type="submission" date="2019-06" db="EMBL/GenBank/DDBJ databases">
        <title>Sequencing the genomes of 1000 actinobacteria strains.</title>
        <authorList>
            <person name="Klenk H.-P."/>
        </authorList>
    </citation>
    <scope>NUCLEOTIDE SEQUENCE [LARGE SCALE GENOMIC DNA]</scope>
    <source>
        <strain evidence="3 4">DSM 17305</strain>
    </source>
</reference>
<dbReference type="GO" id="GO:0016810">
    <property type="term" value="F:hydrolase activity, acting on carbon-nitrogen (but not peptide) bonds"/>
    <property type="evidence" value="ECO:0007669"/>
    <property type="project" value="InterPro"/>
</dbReference>
<evidence type="ECO:0000256" key="1">
    <source>
        <dbReference type="SAM" id="MobiDB-lite"/>
    </source>
</evidence>
<sequence>MPVERRVVLTSALLAIGAGTTAGCTTGQSAEDAPTAHPDTSRTVLAETVGPRTISPTAHAGPGSSTTSPVTEAVEIGHGPRTVPRVALTFHGNGDPALATTLLNLVERAGVQISVLAVGTWLVAHPEMAARVLKGGHDLGNHTMHHKPMRQLDAAEARREISDCSAVLRRTAKHQGQWFRASGTQQTTPLIRAAAAASGYATCVSYDVDGLDWQDPPAATVVKAVLGAVRPGSIVSLHLGHPVTLTALPRILSELAARRLEPVTLTALLR</sequence>
<dbReference type="Pfam" id="PF01522">
    <property type="entry name" value="Polysacc_deac_1"/>
    <property type="match status" value="1"/>
</dbReference>
<dbReference type="PROSITE" id="PS51257">
    <property type="entry name" value="PROKAR_LIPOPROTEIN"/>
    <property type="match status" value="1"/>
</dbReference>
<protein>
    <submittedName>
        <fullName evidence="3">Peptidoglycan/xylan/chitin deacetylase (PgdA/CDA1 family)</fullName>
    </submittedName>
</protein>
<feature type="region of interest" description="Disordered" evidence="1">
    <location>
        <begin position="21"/>
        <end position="41"/>
    </location>
</feature>
<accession>A0A542E8E9</accession>
<dbReference type="Proteomes" id="UP000316298">
    <property type="component" value="Unassembled WGS sequence"/>
</dbReference>
<dbReference type="CDD" id="cd10917">
    <property type="entry name" value="CE4_NodB_like_6s_7s"/>
    <property type="match status" value="1"/>
</dbReference>
<dbReference type="InterPro" id="IPR011330">
    <property type="entry name" value="Glyco_hydro/deAcase_b/a-brl"/>
</dbReference>